<dbReference type="Proteomes" id="UP000007110">
    <property type="component" value="Unassembled WGS sequence"/>
</dbReference>
<proteinExistence type="inferred from homology"/>
<dbReference type="SUPFAM" id="SSF53383">
    <property type="entry name" value="PLP-dependent transferases"/>
    <property type="match status" value="1"/>
</dbReference>
<comment type="similarity">
    <text evidence="4">Belongs to the group II decarboxylase family. Sphingosine-1-phosphate lyase subfamily.</text>
</comment>
<dbReference type="GO" id="GO:0008117">
    <property type="term" value="F:sphinganine-1-phosphate aldolase activity"/>
    <property type="evidence" value="ECO:0007669"/>
    <property type="project" value="UniProtKB-EC"/>
</dbReference>
<dbReference type="Gene3D" id="3.40.640.10">
    <property type="entry name" value="Type I PLP-dependent aspartate aminotransferase-like (Major domain)"/>
    <property type="match status" value="1"/>
</dbReference>
<dbReference type="InterPro" id="IPR015421">
    <property type="entry name" value="PyrdxlP-dep_Trfase_major"/>
</dbReference>
<dbReference type="Gene3D" id="3.90.1150.10">
    <property type="entry name" value="Aspartate Aminotransferase, domain 1"/>
    <property type="match status" value="1"/>
</dbReference>
<dbReference type="EC" id="4.1.2.27" evidence="5"/>
<evidence type="ECO:0000313" key="10">
    <source>
        <dbReference type="Proteomes" id="UP000007110"/>
    </source>
</evidence>
<comment type="cofactor">
    <cofactor evidence="1 7 8">
        <name>pyridoxal 5'-phosphate</name>
        <dbReference type="ChEBI" id="CHEBI:597326"/>
    </cofactor>
</comment>
<dbReference type="InterPro" id="IPR002129">
    <property type="entry name" value="PyrdxlP-dep_de-COase"/>
</dbReference>
<protein>
    <recommendedName>
        <fullName evidence="5">sphinganine-1-phosphate aldolase</fullName>
        <ecNumber evidence="5">4.1.2.27</ecNumber>
    </recommendedName>
    <alternativeName>
        <fullName evidence="6">Sphingosine-1-phosphate aldolase</fullName>
    </alternativeName>
</protein>
<dbReference type="Gene3D" id="6.10.140.2150">
    <property type="match status" value="1"/>
</dbReference>
<feature type="modified residue" description="N6-(pyridoxal phosphate)lysine" evidence="7">
    <location>
        <position position="288"/>
    </location>
</feature>
<evidence type="ECO:0000256" key="6">
    <source>
        <dbReference type="ARBA" id="ARBA00042568"/>
    </source>
</evidence>
<dbReference type="GeneID" id="585628"/>
<sequence length="490" mass="54011">MDIHIDSVFHSFLEYLSLGGLVLAEALDHLDDTLSEWPPVLLVALTAFFVTVAMEMYRWYSDSDLTLMQRGKRKFFKMLRSAPIIGSKIKKELKSTKTNIAQSSFKLPKGENYRTTLPKTGLSHQELMSVVKKNYKNLEEIDWQKGKVSGTVYTGENHGIMGQVFELFCNSNLLQPGVFPGVRKMEAEIVAMCCDIFKGGPESCGTAMKKMINKNTCMLVVSAPCFPHGIIDPISEVAKLGLKYNIPVHIDMCMGGFLYPFLRLGGHDIPPSDFSVAGITSISADLHKYGKAPKGSSVVLYSDQKYRQGQFFVSTDWVGGVYASPTLAGTRSGAVIATAWATLMLQGLDGYIQHADRVIKTRESIEKRLREIEGITVIGQPKVSAVTIASNVFDVFRLGTCLTEKGWQMYTVQNPSGLCVTVTDLFNKETANQLIADVEEGTAQIMKDPNAKAEGMAAIYGMASTLPDRSLVSDFICGYLDAFYSTESHQ</sequence>
<evidence type="ECO:0000256" key="7">
    <source>
        <dbReference type="PIRSR" id="PIRSR602129-50"/>
    </source>
</evidence>
<reference evidence="9" key="2">
    <citation type="submission" date="2021-01" db="UniProtKB">
        <authorList>
            <consortium name="EnsemblMetazoa"/>
        </authorList>
    </citation>
    <scope>IDENTIFICATION</scope>
</reference>
<evidence type="ECO:0000256" key="4">
    <source>
        <dbReference type="ARBA" id="ARBA00038302"/>
    </source>
</evidence>
<dbReference type="GO" id="GO:0030170">
    <property type="term" value="F:pyridoxal phosphate binding"/>
    <property type="evidence" value="ECO:0007669"/>
    <property type="project" value="InterPro"/>
</dbReference>
<dbReference type="PANTHER" id="PTHR42735:SF6">
    <property type="entry name" value="SPHINGOSINE-1-PHOSPHATE LYASE 1"/>
    <property type="match status" value="1"/>
</dbReference>
<name>A0A7M7NG66_STRPU</name>
<evidence type="ECO:0000256" key="8">
    <source>
        <dbReference type="RuleBase" id="RU000382"/>
    </source>
</evidence>
<evidence type="ECO:0000313" key="9">
    <source>
        <dbReference type="EnsemblMetazoa" id="XP_030835123"/>
    </source>
</evidence>
<evidence type="ECO:0000256" key="1">
    <source>
        <dbReference type="ARBA" id="ARBA00001933"/>
    </source>
</evidence>
<dbReference type="PANTHER" id="PTHR42735">
    <property type="match status" value="1"/>
</dbReference>
<keyword evidence="3 8" id="KW-0456">Lyase</keyword>
<dbReference type="Pfam" id="PF00282">
    <property type="entry name" value="Pyridoxal_deC"/>
    <property type="match status" value="1"/>
</dbReference>
<keyword evidence="10" id="KW-1185">Reference proteome</keyword>
<dbReference type="GO" id="GO:0019752">
    <property type="term" value="P:carboxylic acid metabolic process"/>
    <property type="evidence" value="ECO:0007669"/>
    <property type="project" value="InterPro"/>
</dbReference>
<dbReference type="InterPro" id="IPR050477">
    <property type="entry name" value="GrpII_AminoAcid_Decarb"/>
</dbReference>
<dbReference type="AlphaFoldDB" id="A0A7M7NG66"/>
<evidence type="ECO:0000256" key="5">
    <source>
        <dbReference type="ARBA" id="ARBA00038965"/>
    </source>
</evidence>
<evidence type="ECO:0000256" key="3">
    <source>
        <dbReference type="ARBA" id="ARBA00023239"/>
    </source>
</evidence>
<dbReference type="RefSeq" id="XP_030835123.1">
    <property type="nucleotide sequence ID" value="XM_030979263.1"/>
</dbReference>
<dbReference type="FunFam" id="6.10.140.2150:FF:000001">
    <property type="entry name" value="Sphingosine-1-phosphate lyase 1"/>
    <property type="match status" value="1"/>
</dbReference>
<dbReference type="InterPro" id="IPR015422">
    <property type="entry name" value="PyrdxlP-dep_Trfase_small"/>
</dbReference>
<dbReference type="InterPro" id="IPR015424">
    <property type="entry name" value="PyrdxlP-dep_Trfase"/>
</dbReference>
<organism evidence="9 10">
    <name type="scientific">Strongylocentrotus purpuratus</name>
    <name type="common">Purple sea urchin</name>
    <dbReference type="NCBI Taxonomy" id="7668"/>
    <lineage>
        <taxon>Eukaryota</taxon>
        <taxon>Metazoa</taxon>
        <taxon>Echinodermata</taxon>
        <taxon>Eleutherozoa</taxon>
        <taxon>Echinozoa</taxon>
        <taxon>Echinoidea</taxon>
        <taxon>Euechinoidea</taxon>
        <taxon>Echinacea</taxon>
        <taxon>Camarodonta</taxon>
        <taxon>Echinidea</taxon>
        <taxon>Strongylocentrotidae</taxon>
        <taxon>Strongylocentrotus</taxon>
    </lineage>
</organism>
<evidence type="ECO:0000256" key="2">
    <source>
        <dbReference type="ARBA" id="ARBA00022898"/>
    </source>
</evidence>
<reference evidence="10" key="1">
    <citation type="submission" date="2015-02" db="EMBL/GenBank/DDBJ databases">
        <title>Genome sequencing for Strongylocentrotus purpuratus.</title>
        <authorList>
            <person name="Murali S."/>
            <person name="Liu Y."/>
            <person name="Vee V."/>
            <person name="English A."/>
            <person name="Wang M."/>
            <person name="Skinner E."/>
            <person name="Han Y."/>
            <person name="Muzny D.M."/>
            <person name="Worley K.C."/>
            <person name="Gibbs R.A."/>
        </authorList>
    </citation>
    <scope>NUCLEOTIDE SEQUENCE</scope>
</reference>
<accession>A0A7M7NG66</accession>
<keyword evidence="2 7" id="KW-0663">Pyridoxal phosphate</keyword>
<dbReference type="EnsemblMetazoa" id="XM_030979263">
    <property type="protein sequence ID" value="XP_030835123"/>
    <property type="gene ID" value="LOC585628"/>
</dbReference>